<gene>
    <name evidence="9" type="ORF">OCTVUL_1B000062</name>
</gene>
<dbReference type="Pfam" id="PF08454">
    <property type="entry name" value="RIH_assoc"/>
    <property type="match status" value="1"/>
</dbReference>
<name>A0AA36BXX3_OCTVU</name>
<dbReference type="Proteomes" id="UP001162480">
    <property type="component" value="Chromosome 27"/>
</dbReference>
<feature type="compositionally biased region" description="Acidic residues" evidence="5">
    <location>
        <begin position="1"/>
        <end position="10"/>
    </location>
</feature>
<sequence>MSKTDEETEPDQSTGEQPDSSLDYKNDGYIELVLKVMARMCDGQNQQLQNYLREQPDNVKSFDIIAEVTRFLDVVYSNINGRSIDLVIQLFDSINEFTASNQDNRVVIYDNKIIDYINFILRAGDFADCPTEKVLELRQSIANLIVSLVEENGPGPSQVAREVKDTLDKKAVLQLMTECYEMHQPDKTKLEDLKNLSGSGSYMQTAKSFALAGGSFIQGVIPKAKDPLADTYMDVGFSLYIILARMIDIDPRVFLTVHITPQQQKAFNFYKKNCSSIEIVKDDCLQKINFRVRNKRVLREEVKEKLKWNVDRSSPSNKIRDLMEWAKDIMKDIAYQRRILGNPLALLLTKGWLFWNHMVTILSFAINIMMLITWNAKASLQKGNSTLIEGIDDPVPVIHTLTQEQYTIAIYVMGGMHNFFSMLVLISYFVCNHPSLPNLKNIVIFFKKLAVKKKKQEEDGDNKKKHISKLECKFFSFVTFFYLMFVTLSIGGTVSHGYFFAFHLLNIVNNNQLLGGVIKAVTQNGKSLVWVGILGMVVFYLYGIIGFAMMRNMFDPNEYLYCASLWQCTVTVVRYGLIGDLFESIKAHKDEATFAKFGLVVLFHVSFFIFITTIGLNIIFGIIVDTFSELRDLKWTAESDMRDTCFICSRNSYDFEHHGKGFEHHVMYEHNMWAYIFFFIHLNGTKVNDYNALEMYVFRLLNKENYDFFPLDRALSLASMGKDATETKLDDLLDQVTSIVEKQRREETEKKRREERMRQKLWEQKHRLGSFRRKAKLPVPREYDPLMQMQGGQFGAMEDPRYMTMRQFSDTHNTGMSQPNNGGNTYSRPEKSGSIYTSSISQGTQITSLREYQEADTPRHYRGFSPLRYDADEPGVRNLSPVCYDDRTHSPSRSRHGSDSELLGFSPIHTRRQSRDSSYIRQVSPKWADSQAASPKTSSVFFPDSDSTPSLNMRDQRPPERAMPTVDLVTDPLEEFSSFVISEDIASRESDGEDNDDDFK</sequence>
<evidence type="ECO:0000256" key="1">
    <source>
        <dbReference type="ARBA" id="ARBA00004141"/>
    </source>
</evidence>
<reference evidence="9" key="1">
    <citation type="submission" date="2023-08" db="EMBL/GenBank/DDBJ databases">
        <authorList>
            <person name="Alioto T."/>
            <person name="Alioto T."/>
            <person name="Gomez Garrido J."/>
        </authorList>
    </citation>
    <scope>NUCLEOTIDE SEQUENCE</scope>
</reference>
<evidence type="ECO:0000313" key="10">
    <source>
        <dbReference type="Proteomes" id="UP001162480"/>
    </source>
</evidence>
<dbReference type="GO" id="GO:0006816">
    <property type="term" value="P:calcium ion transport"/>
    <property type="evidence" value="ECO:0007669"/>
    <property type="project" value="InterPro"/>
</dbReference>
<feature type="compositionally biased region" description="Polar residues" evidence="5">
    <location>
        <begin position="931"/>
        <end position="953"/>
    </location>
</feature>
<evidence type="ECO:0000259" key="7">
    <source>
        <dbReference type="Pfam" id="PF00520"/>
    </source>
</evidence>
<keyword evidence="10" id="KW-1185">Reference proteome</keyword>
<evidence type="ECO:0000256" key="5">
    <source>
        <dbReference type="SAM" id="MobiDB-lite"/>
    </source>
</evidence>
<feature type="transmembrane region" description="Helical" evidence="6">
    <location>
        <begin position="559"/>
        <end position="577"/>
    </location>
</feature>
<evidence type="ECO:0000259" key="8">
    <source>
        <dbReference type="Pfam" id="PF08454"/>
    </source>
</evidence>
<feature type="transmembrane region" description="Helical" evidence="6">
    <location>
        <begin position="474"/>
        <end position="507"/>
    </location>
</feature>
<feature type="compositionally biased region" description="Acidic residues" evidence="5">
    <location>
        <begin position="991"/>
        <end position="1000"/>
    </location>
</feature>
<organism evidence="9 10">
    <name type="scientific">Octopus vulgaris</name>
    <name type="common">Common octopus</name>
    <dbReference type="NCBI Taxonomy" id="6645"/>
    <lineage>
        <taxon>Eukaryota</taxon>
        <taxon>Metazoa</taxon>
        <taxon>Spiralia</taxon>
        <taxon>Lophotrochozoa</taxon>
        <taxon>Mollusca</taxon>
        <taxon>Cephalopoda</taxon>
        <taxon>Coleoidea</taxon>
        <taxon>Octopodiformes</taxon>
        <taxon>Octopoda</taxon>
        <taxon>Incirrata</taxon>
        <taxon>Octopodidae</taxon>
        <taxon>Octopus</taxon>
    </lineage>
</organism>
<protein>
    <submittedName>
        <fullName evidence="9">Uncharacterized protein</fullName>
    </submittedName>
</protein>
<proteinExistence type="predicted"/>
<evidence type="ECO:0000313" key="9">
    <source>
        <dbReference type="EMBL" id="CAI9741762.1"/>
    </source>
</evidence>
<evidence type="ECO:0000256" key="3">
    <source>
        <dbReference type="ARBA" id="ARBA00022989"/>
    </source>
</evidence>
<dbReference type="Pfam" id="PF00520">
    <property type="entry name" value="Ion_trans"/>
    <property type="match status" value="1"/>
</dbReference>
<dbReference type="AlphaFoldDB" id="A0AA36BXX3"/>
<dbReference type="GO" id="GO:0005216">
    <property type="term" value="F:monoatomic ion channel activity"/>
    <property type="evidence" value="ECO:0007669"/>
    <property type="project" value="InterPro"/>
</dbReference>
<feature type="region of interest" description="Disordered" evidence="5">
    <location>
        <begin position="810"/>
        <end position="962"/>
    </location>
</feature>
<feature type="domain" description="RyR/IP3R Homology associated" evidence="8">
    <location>
        <begin position="28"/>
        <end position="121"/>
    </location>
</feature>
<evidence type="ECO:0000256" key="2">
    <source>
        <dbReference type="ARBA" id="ARBA00022692"/>
    </source>
</evidence>
<comment type="subcellular location">
    <subcellularLocation>
        <location evidence="1">Membrane</location>
        <topology evidence="1">Multi-pass membrane protein</topology>
    </subcellularLocation>
</comment>
<feature type="transmembrane region" description="Helical" evidence="6">
    <location>
        <begin position="527"/>
        <end position="547"/>
    </location>
</feature>
<feature type="transmembrane region" description="Helical" evidence="6">
    <location>
        <begin position="352"/>
        <end position="374"/>
    </location>
</feature>
<dbReference type="EMBL" id="OX597840">
    <property type="protein sequence ID" value="CAI9741762.1"/>
    <property type="molecule type" value="Genomic_DNA"/>
</dbReference>
<feature type="compositionally biased region" description="Polar residues" evidence="5">
    <location>
        <begin position="11"/>
        <end position="20"/>
    </location>
</feature>
<feature type="compositionally biased region" description="Polar residues" evidence="5">
    <location>
        <begin position="810"/>
        <end position="827"/>
    </location>
</feature>
<evidence type="ECO:0000256" key="6">
    <source>
        <dbReference type="SAM" id="Phobius"/>
    </source>
</evidence>
<dbReference type="InterPro" id="IPR005821">
    <property type="entry name" value="Ion_trans_dom"/>
</dbReference>
<dbReference type="GO" id="GO:0016020">
    <property type="term" value="C:membrane"/>
    <property type="evidence" value="ECO:0007669"/>
    <property type="project" value="UniProtKB-SubCell"/>
</dbReference>
<feature type="domain" description="Ion transport" evidence="7">
    <location>
        <begin position="453"/>
        <end position="632"/>
    </location>
</feature>
<feature type="region of interest" description="Disordered" evidence="5">
    <location>
        <begin position="980"/>
        <end position="1000"/>
    </location>
</feature>
<keyword evidence="2 6" id="KW-0812">Transmembrane</keyword>
<dbReference type="PANTHER" id="PTHR45816">
    <property type="entry name" value="MIR DOMAIN-CONTAINING PROTEIN"/>
    <property type="match status" value="1"/>
</dbReference>
<feature type="compositionally biased region" description="Low complexity" evidence="5">
    <location>
        <begin position="832"/>
        <end position="848"/>
    </location>
</feature>
<dbReference type="Gene3D" id="1.10.287.70">
    <property type="match status" value="1"/>
</dbReference>
<feature type="transmembrane region" description="Helical" evidence="6">
    <location>
        <begin position="408"/>
        <end position="431"/>
    </location>
</feature>
<evidence type="ECO:0000256" key="4">
    <source>
        <dbReference type="ARBA" id="ARBA00023136"/>
    </source>
</evidence>
<feature type="transmembrane region" description="Helical" evidence="6">
    <location>
        <begin position="597"/>
        <end position="624"/>
    </location>
</feature>
<keyword evidence="3 6" id="KW-1133">Transmembrane helix</keyword>
<keyword evidence="4 6" id="KW-0472">Membrane</keyword>
<dbReference type="InterPro" id="IPR013662">
    <property type="entry name" value="RIH_assoc-dom"/>
</dbReference>
<dbReference type="InterPro" id="IPR015925">
    <property type="entry name" value="Ryanodine_IP3_receptor"/>
</dbReference>
<dbReference type="PANTHER" id="PTHR45816:SF4">
    <property type="entry name" value="RYR_IP3R HOMOLOGY ASSOCIATED DOMAIN-CONTAINING PROTEIN"/>
    <property type="match status" value="1"/>
</dbReference>
<feature type="region of interest" description="Disordered" evidence="5">
    <location>
        <begin position="1"/>
        <end position="24"/>
    </location>
</feature>
<accession>A0AA36BXX3</accession>